<evidence type="ECO:0000313" key="2">
    <source>
        <dbReference type="EMBL" id="NYD38835.1"/>
    </source>
</evidence>
<dbReference type="CDD" id="cd04301">
    <property type="entry name" value="NAT_SF"/>
    <property type="match status" value="1"/>
</dbReference>
<dbReference type="PANTHER" id="PTHR43792:SF13">
    <property type="entry name" value="ACETYLTRANSFERASE"/>
    <property type="match status" value="1"/>
</dbReference>
<dbReference type="InterPro" id="IPR051531">
    <property type="entry name" value="N-acetyltransferase"/>
</dbReference>
<name>A0A7Y9E0I7_9PSEU</name>
<protein>
    <submittedName>
        <fullName evidence="2">RimJ/RimL family protein N-acetyltransferase</fullName>
    </submittedName>
</protein>
<comment type="caution">
    <text evidence="2">The sequence shown here is derived from an EMBL/GenBank/DDBJ whole genome shotgun (WGS) entry which is preliminary data.</text>
</comment>
<dbReference type="RefSeq" id="WP_179796225.1">
    <property type="nucleotide sequence ID" value="NZ_BAABHP010000019.1"/>
</dbReference>
<evidence type="ECO:0000313" key="3">
    <source>
        <dbReference type="Proteomes" id="UP000535890"/>
    </source>
</evidence>
<dbReference type="InterPro" id="IPR000182">
    <property type="entry name" value="GNAT_dom"/>
</dbReference>
<dbReference type="AlphaFoldDB" id="A0A7Y9E0I7"/>
<dbReference type="PANTHER" id="PTHR43792">
    <property type="entry name" value="GNAT FAMILY, PUTATIVE (AFU_ORTHOLOGUE AFUA_3G00765)-RELATED-RELATED"/>
    <property type="match status" value="1"/>
</dbReference>
<dbReference type="SUPFAM" id="SSF55729">
    <property type="entry name" value="Acyl-CoA N-acyltransferases (Nat)"/>
    <property type="match status" value="1"/>
</dbReference>
<reference evidence="2 3" key="1">
    <citation type="submission" date="2020-07" db="EMBL/GenBank/DDBJ databases">
        <title>Sequencing the genomes of 1000 actinobacteria strains.</title>
        <authorList>
            <person name="Klenk H.-P."/>
        </authorList>
    </citation>
    <scope>NUCLEOTIDE SEQUENCE [LARGE SCALE GENOMIC DNA]</scope>
    <source>
        <strain evidence="2 3">DSM 45772</strain>
    </source>
</reference>
<dbReference type="PROSITE" id="PS51186">
    <property type="entry name" value="GNAT"/>
    <property type="match status" value="1"/>
</dbReference>
<keyword evidence="3" id="KW-1185">Reference proteome</keyword>
<dbReference type="Gene3D" id="3.40.630.30">
    <property type="match status" value="1"/>
</dbReference>
<gene>
    <name evidence="2" type="ORF">BJ983_004937</name>
</gene>
<evidence type="ECO:0000259" key="1">
    <source>
        <dbReference type="PROSITE" id="PS51186"/>
    </source>
</evidence>
<dbReference type="GO" id="GO:0016747">
    <property type="term" value="F:acyltransferase activity, transferring groups other than amino-acyl groups"/>
    <property type="evidence" value="ECO:0007669"/>
    <property type="project" value="InterPro"/>
</dbReference>
<sequence>MDVRPVTVEEAVTLAFEPEAFGERFGLALVAGWDEPGTLEPTVEALEGGVDPRWLTHLLVDAGEVVGMGGFTGPPCDGEVEVGYHVAPDRRGRGLATAAVRTWVDRARTAGLTRVLARTAPGPNASTTVLTRCGFVRDRGREEEAATWWWVRPLP</sequence>
<dbReference type="Proteomes" id="UP000535890">
    <property type="component" value="Unassembled WGS sequence"/>
</dbReference>
<proteinExistence type="predicted"/>
<dbReference type="InterPro" id="IPR016181">
    <property type="entry name" value="Acyl_CoA_acyltransferase"/>
</dbReference>
<keyword evidence="2" id="KW-0808">Transferase</keyword>
<dbReference type="Pfam" id="PF13302">
    <property type="entry name" value="Acetyltransf_3"/>
    <property type="match status" value="1"/>
</dbReference>
<accession>A0A7Y9E0I7</accession>
<feature type="domain" description="N-acetyltransferase" evidence="1">
    <location>
        <begin position="1"/>
        <end position="155"/>
    </location>
</feature>
<organism evidence="2 3">
    <name type="scientific">Actinomycetospora corticicola</name>
    <dbReference type="NCBI Taxonomy" id="663602"/>
    <lineage>
        <taxon>Bacteria</taxon>
        <taxon>Bacillati</taxon>
        <taxon>Actinomycetota</taxon>
        <taxon>Actinomycetes</taxon>
        <taxon>Pseudonocardiales</taxon>
        <taxon>Pseudonocardiaceae</taxon>
        <taxon>Actinomycetospora</taxon>
    </lineage>
</organism>
<dbReference type="EMBL" id="JACCBN010000001">
    <property type="protein sequence ID" value="NYD38835.1"/>
    <property type="molecule type" value="Genomic_DNA"/>
</dbReference>